<comment type="caution">
    <text evidence="1">The sequence shown here is derived from an EMBL/GenBank/DDBJ whole genome shotgun (WGS) entry which is preliminary data.</text>
</comment>
<dbReference type="AlphaFoldDB" id="A0A5R8Q6N4"/>
<organism evidence="1 2">
    <name type="scientific">Culicoidibacter larvae</name>
    <dbReference type="NCBI Taxonomy" id="2579976"/>
    <lineage>
        <taxon>Bacteria</taxon>
        <taxon>Bacillati</taxon>
        <taxon>Bacillota</taxon>
        <taxon>Culicoidibacteria</taxon>
        <taxon>Culicoidibacterales</taxon>
        <taxon>Culicoidibacteraceae</taxon>
        <taxon>Culicoidibacter</taxon>
    </lineage>
</organism>
<dbReference type="Proteomes" id="UP000306912">
    <property type="component" value="Unassembled WGS sequence"/>
</dbReference>
<sequence length="80" mass="8793">MDIFQVSAKTNVPKAKTEKIESDAINSITFPFTSKLSGRTINDFQVCRENKLITVFVLNYNQGNSYGSGKSIAIEVVGDC</sequence>
<dbReference type="EMBL" id="VBWP01000019">
    <property type="protein sequence ID" value="TLG70286.1"/>
    <property type="molecule type" value="Genomic_DNA"/>
</dbReference>
<dbReference type="RefSeq" id="WP_138192708.1">
    <property type="nucleotide sequence ID" value="NZ_VBWP01000019.1"/>
</dbReference>
<evidence type="ECO:0000313" key="1">
    <source>
        <dbReference type="EMBL" id="TLG70286.1"/>
    </source>
</evidence>
<accession>A0A5R8Q6N4</accession>
<name>A0A5R8Q6N4_9FIRM</name>
<keyword evidence="2" id="KW-1185">Reference proteome</keyword>
<dbReference type="InParanoid" id="A0A5R8Q6N4"/>
<proteinExistence type="predicted"/>
<gene>
    <name evidence="1" type="ORF">FEZ08_11915</name>
</gene>
<protein>
    <submittedName>
        <fullName evidence="1">Uncharacterized protein</fullName>
    </submittedName>
</protein>
<reference evidence="1 2" key="1">
    <citation type="submission" date="2019-05" db="EMBL/GenBank/DDBJ databases">
        <title>Culicoidintestinum kansasii gen. nov., sp. nov. from the gastrointestinal tract of the biting midge, Culicoides sonorensis.</title>
        <authorList>
            <person name="Neupane S."/>
            <person name="Ghosh A."/>
            <person name="Gunther S."/>
            <person name="Martin K."/>
            <person name="Zurek L."/>
        </authorList>
    </citation>
    <scope>NUCLEOTIDE SEQUENCE [LARGE SCALE GENOMIC DNA]</scope>
    <source>
        <strain evidence="1 2">CS-1</strain>
    </source>
</reference>
<evidence type="ECO:0000313" key="2">
    <source>
        <dbReference type="Proteomes" id="UP000306912"/>
    </source>
</evidence>